<accession>A0A0F3IW37</accession>
<feature type="transmembrane region" description="Helical" evidence="1">
    <location>
        <begin position="238"/>
        <end position="258"/>
    </location>
</feature>
<feature type="transmembrane region" description="Helical" evidence="1">
    <location>
        <begin position="172"/>
        <end position="195"/>
    </location>
</feature>
<proteinExistence type="predicted"/>
<feature type="transmembrane region" description="Helical" evidence="1">
    <location>
        <begin position="12"/>
        <end position="33"/>
    </location>
</feature>
<keyword evidence="1" id="KW-0472">Membrane</keyword>
<keyword evidence="3" id="KW-1185">Reference proteome</keyword>
<evidence type="ECO:0000313" key="2">
    <source>
        <dbReference type="EMBL" id="KJV10965.1"/>
    </source>
</evidence>
<organism evidence="2 3">
    <name type="scientific">Elstera litoralis</name>
    <dbReference type="NCBI Taxonomy" id="552518"/>
    <lineage>
        <taxon>Bacteria</taxon>
        <taxon>Pseudomonadati</taxon>
        <taxon>Pseudomonadota</taxon>
        <taxon>Alphaproteobacteria</taxon>
        <taxon>Rhodospirillales</taxon>
        <taxon>Rhodospirillaceae</taxon>
        <taxon>Elstera</taxon>
    </lineage>
</organism>
<feature type="transmembrane region" description="Helical" evidence="1">
    <location>
        <begin position="423"/>
        <end position="444"/>
    </location>
</feature>
<keyword evidence="1" id="KW-0812">Transmembrane</keyword>
<feature type="transmembrane region" description="Helical" evidence="1">
    <location>
        <begin position="389"/>
        <end position="411"/>
    </location>
</feature>
<feature type="transmembrane region" description="Helical" evidence="1">
    <location>
        <begin position="138"/>
        <end position="160"/>
    </location>
</feature>
<feature type="transmembrane region" description="Helical" evidence="1">
    <location>
        <begin position="39"/>
        <end position="60"/>
    </location>
</feature>
<feature type="transmembrane region" description="Helical" evidence="1">
    <location>
        <begin position="67"/>
        <end position="92"/>
    </location>
</feature>
<evidence type="ECO:0000313" key="3">
    <source>
        <dbReference type="Proteomes" id="UP000033774"/>
    </source>
</evidence>
<name>A0A0F3IW37_9PROT</name>
<feature type="transmembrane region" description="Helical" evidence="1">
    <location>
        <begin position="98"/>
        <end position="117"/>
    </location>
</feature>
<dbReference type="EMBL" id="LAJY01000023">
    <property type="protein sequence ID" value="KJV10965.1"/>
    <property type="molecule type" value="Genomic_DNA"/>
</dbReference>
<comment type="caution">
    <text evidence="2">The sequence shown here is derived from an EMBL/GenBank/DDBJ whole genome shotgun (WGS) entry which is preliminary data.</text>
</comment>
<evidence type="ECO:0000256" key="1">
    <source>
        <dbReference type="SAM" id="Phobius"/>
    </source>
</evidence>
<gene>
    <name evidence="2" type="ORF">VZ95_01460</name>
</gene>
<keyword evidence="1" id="KW-1133">Transmembrane helix</keyword>
<dbReference type="Proteomes" id="UP000033774">
    <property type="component" value="Unassembled WGS sequence"/>
</dbReference>
<protein>
    <recommendedName>
        <fullName evidence="4">H+/citrate symporter</fullName>
    </recommendedName>
</protein>
<feature type="transmembrane region" description="Helical" evidence="1">
    <location>
        <begin position="356"/>
        <end position="377"/>
    </location>
</feature>
<dbReference type="AlphaFoldDB" id="A0A0F3IW37"/>
<sequence length="447" mass="46248">MGRVIDQEPRDWRSLCILLHRSLLAGFIVITLARALGFVLPQSVAAGAAILLLASAVPLVKGRTFAIAGMLTLACAGLLATGAPLSGITAGLVDALTFAAYLPVLQILRVIIGELPAMARARAAFTRLPPQGRDTGTLVLATGLGGILTTGAHALLAPLLPKDAPEDERRQMALISLRGICFSAFWSPFAVSVAFGTQYIPGSTSVSHTFVGLGFAAVIFLLAWRMEGGGSLLPGVRAVLPILPHCVIAAGATVLLVATTTIGNLDAVVVATLPLALLALLWQAPSATYGVTRTIWQGLARGADEVLLITLALTLGRLIEGSPWLIGLLAPLIGGLPVPLLLTAIFAAMIGGGVIGLHPMITAAVLIGVLGQAAGAMEPLVMMQAIQSAWGFAVLVSPSGITLIVATMMFAVPQQRLLYSRNILFVALSSLALIVGLTLMNMALRLS</sequence>
<reference evidence="2 3" key="1">
    <citation type="submission" date="2015-03" db="EMBL/GenBank/DDBJ databases">
        <title>Draft genome sequence of Elstera litoralis.</title>
        <authorList>
            <person name="Rahalkar M.C."/>
            <person name="Dhakephalkar P.K."/>
            <person name="Pore S.D."/>
            <person name="Arora P."/>
            <person name="Kapse N.G."/>
            <person name="Pandit P.S."/>
        </authorList>
    </citation>
    <scope>NUCLEOTIDE SEQUENCE [LARGE SCALE GENOMIC DNA]</scope>
    <source>
        <strain evidence="2 3">Dia-1</strain>
    </source>
</reference>
<evidence type="ECO:0008006" key="4">
    <source>
        <dbReference type="Google" id="ProtNLM"/>
    </source>
</evidence>
<feature type="transmembrane region" description="Helical" evidence="1">
    <location>
        <begin position="265"/>
        <end position="283"/>
    </location>
</feature>
<feature type="transmembrane region" description="Helical" evidence="1">
    <location>
        <begin position="328"/>
        <end position="350"/>
    </location>
</feature>
<feature type="transmembrane region" description="Helical" evidence="1">
    <location>
        <begin position="207"/>
        <end position="226"/>
    </location>
</feature>